<feature type="domain" description="ABC transmembrane type-1" evidence="14">
    <location>
        <begin position="22"/>
        <end position="301"/>
    </location>
</feature>
<dbReference type="Gene3D" id="3.40.50.300">
    <property type="entry name" value="P-loop containing nucleotide triphosphate hydrolases"/>
    <property type="match status" value="1"/>
</dbReference>
<protein>
    <submittedName>
        <fullName evidence="15">Multidrug ABC transporter ATP-binding protein</fullName>
    </submittedName>
</protein>
<dbReference type="SUPFAM" id="SSF90123">
    <property type="entry name" value="ABC transporter transmembrane region"/>
    <property type="match status" value="1"/>
</dbReference>
<evidence type="ECO:0000256" key="2">
    <source>
        <dbReference type="ARBA" id="ARBA00022448"/>
    </source>
</evidence>
<evidence type="ECO:0000256" key="11">
    <source>
        <dbReference type="SAM" id="Phobius"/>
    </source>
</evidence>
<evidence type="ECO:0000256" key="4">
    <source>
        <dbReference type="ARBA" id="ARBA00022692"/>
    </source>
</evidence>
<dbReference type="Proteomes" id="UP000637643">
    <property type="component" value="Unassembled WGS sequence"/>
</dbReference>
<dbReference type="AlphaFoldDB" id="A0A917CZE9"/>
<keyword evidence="3" id="KW-1003">Cell membrane</keyword>
<dbReference type="PANTHER" id="PTHR43394">
    <property type="entry name" value="ATP-DEPENDENT PERMEASE MDL1, MITOCHONDRIAL"/>
    <property type="match status" value="1"/>
</dbReference>
<dbReference type="FunFam" id="3.40.50.300:FF:000299">
    <property type="entry name" value="ABC transporter ATP-binding protein/permease"/>
    <property type="match status" value="1"/>
</dbReference>
<keyword evidence="5" id="KW-0547">Nucleotide-binding</keyword>
<organism evidence="15 16">
    <name type="scientific">Paenibacillus albidus</name>
    <dbReference type="NCBI Taxonomy" id="2041023"/>
    <lineage>
        <taxon>Bacteria</taxon>
        <taxon>Bacillati</taxon>
        <taxon>Bacillota</taxon>
        <taxon>Bacilli</taxon>
        <taxon>Bacillales</taxon>
        <taxon>Paenibacillaceae</taxon>
        <taxon>Paenibacillus</taxon>
    </lineage>
</organism>
<dbReference type="GO" id="GO:0008234">
    <property type="term" value="F:cysteine-type peptidase activity"/>
    <property type="evidence" value="ECO:0007669"/>
    <property type="project" value="UniProtKB-KW"/>
</dbReference>
<evidence type="ECO:0000256" key="7">
    <source>
        <dbReference type="ARBA" id="ARBA00022840"/>
    </source>
</evidence>
<evidence type="ECO:0000256" key="9">
    <source>
        <dbReference type="ARBA" id="ARBA00023136"/>
    </source>
</evidence>
<evidence type="ECO:0000256" key="10">
    <source>
        <dbReference type="ARBA" id="ARBA00023159"/>
    </source>
</evidence>
<dbReference type="GO" id="GO:0005886">
    <property type="term" value="C:plasma membrane"/>
    <property type="evidence" value="ECO:0007669"/>
    <property type="project" value="UniProtKB-SubCell"/>
</dbReference>
<dbReference type="Pfam" id="PF00664">
    <property type="entry name" value="ABC_membrane"/>
    <property type="match status" value="1"/>
</dbReference>
<dbReference type="GO" id="GO:0005524">
    <property type="term" value="F:ATP binding"/>
    <property type="evidence" value="ECO:0007669"/>
    <property type="project" value="UniProtKB-KW"/>
</dbReference>
<dbReference type="PROSITE" id="PS50893">
    <property type="entry name" value="ABC_TRANSPORTER_2"/>
    <property type="match status" value="1"/>
</dbReference>
<comment type="subcellular location">
    <subcellularLocation>
        <location evidence="1">Cell membrane</location>
        <topology evidence="1">Multi-pass membrane protein</topology>
    </subcellularLocation>
</comment>
<keyword evidence="6" id="KW-0645">Protease</keyword>
<feature type="transmembrane region" description="Helical" evidence="11">
    <location>
        <begin position="54"/>
        <end position="76"/>
    </location>
</feature>
<keyword evidence="4 11" id="KW-0812">Transmembrane</keyword>
<dbReference type="PROSITE" id="PS00888">
    <property type="entry name" value="CNMP_BINDING_1"/>
    <property type="match status" value="1"/>
</dbReference>
<gene>
    <name evidence="15" type="ORF">GCM10010912_53250</name>
</gene>
<feature type="domain" description="ABC transporter" evidence="13">
    <location>
        <begin position="335"/>
        <end position="569"/>
    </location>
</feature>
<dbReference type="CDD" id="cd00038">
    <property type="entry name" value="CAP_ED"/>
    <property type="match status" value="1"/>
</dbReference>
<dbReference type="InterPro" id="IPR003439">
    <property type="entry name" value="ABC_transporter-like_ATP-bd"/>
</dbReference>
<dbReference type="GO" id="GO:0015421">
    <property type="term" value="F:ABC-type oligopeptide transporter activity"/>
    <property type="evidence" value="ECO:0007669"/>
    <property type="project" value="TreeGrafter"/>
</dbReference>
<name>A0A917CZE9_9BACL</name>
<feature type="transmembrane region" description="Helical" evidence="11">
    <location>
        <begin position="136"/>
        <end position="154"/>
    </location>
</feature>
<feature type="domain" description="Cyclic nucleotide-binding" evidence="12">
    <location>
        <begin position="594"/>
        <end position="714"/>
    </location>
</feature>
<evidence type="ECO:0000313" key="16">
    <source>
        <dbReference type="Proteomes" id="UP000637643"/>
    </source>
</evidence>
<keyword evidence="6" id="KW-0788">Thiol protease</keyword>
<dbReference type="Pfam" id="PF00005">
    <property type="entry name" value="ABC_tran"/>
    <property type="match status" value="1"/>
</dbReference>
<dbReference type="PANTHER" id="PTHR43394:SF1">
    <property type="entry name" value="ATP-BINDING CASSETTE SUB-FAMILY B MEMBER 10, MITOCHONDRIAL"/>
    <property type="match status" value="1"/>
</dbReference>
<evidence type="ECO:0000256" key="5">
    <source>
        <dbReference type="ARBA" id="ARBA00022741"/>
    </source>
</evidence>
<dbReference type="InterPro" id="IPR039421">
    <property type="entry name" value="Type_1_exporter"/>
</dbReference>
<reference evidence="15" key="2">
    <citation type="submission" date="2020-09" db="EMBL/GenBank/DDBJ databases">
        <authorList>
            <person name="Sun Q."/>
            <person name="Zhou Y."/>
        </authorList>
    </citation>
    <scope>NUCLEOTIDE SEQUENCE</scope>
    <source>
        <strain evidence="15">CGMCC 1.16134</strain>
    </source>
</reference>
<keyword evidence="2" id="KW-0813">Transport</keyword>
<keyword evidence="7 15" id="KW-0067">ATP-binding</keyword>
<keyword evidence="16" id="KW-1185">Reference proteome</keyword>
<dbReference type="PROSITE" id="PS50929">
    <property type="entry name" value="ABC_TM1F"/>
    <property type="match status" value="1"/>
</dbReference>
<evidence type="ECO:0000256" key="6">
    <source>
        <dbReference type="ARBA" id="ARBA00022807"/>
    </source>
</evidence>
<dbReference type="PROSITE" id="PS00211">
    <property type="entry name" value="ABC_TRANSPORTER_1"/>
    <property type="match status" value="1"/>
</dbReference>
<dbReference type="InterPro" id="IPR003593">
    <property type="entry name" value="AAA+_ATPase"/>
</dbReference>
<accession>A0A917CZE9</accession>
<reference evidence="15" key="1">
    <citation type="journal article" date="2014" name="Int. J. Syst. Evol. Microbiol.">
        <title>Complete genome sequence of Corynebacterium casei LMG S-19264T (=DSM 44701T), isolated from a smear-ripened cheese.</title>
        <authorList>
            <consortium name="US DOE Joint Genome Institute (JGI-PGF)"/>
            <person name="Walter F."/>
            <person name="Albersmeier A."/>
            <person name="Kalinowski J."/>
            <person name="Ruckert C."/>
        </authorList>
    </citation>
    <scope>NUCLEOTIDE SEQUENCE</scope>
    <source>
        <strain evidence="15">CGMCC 1.16134</strain>
    </source>
</reference>
<comment type="caution">
    <text evidence="15">The sequence shown here is derived from an EMBL/GenBank/DDBJ whole genome shotgun (WGS) entry which is preliminary data.</text>
</comment>
<evidence type="ECO:0000259" key="12">
    <source>
        <dbReference type="PROSITE" id="PS50042"/>
    </source>
</evidence>
<dbReference type="InterPro" id="IPR036640">
    <property type="entry name" value="ABC1_TM_sf"/>
</dbReference>
<keyword evidence="6" id="KW-0378">Hydrolase</keyword>
<dbReference type="InterPro" id="IPR018488">
    <property type="entry name" value="cNMP-bd_CS"/>
</dbReference>
<dbReference type="InterPro" id="IPR014710">
    <property type="entry name" value="RmlC-like_jellyroll"/>
</dbReference>
<dbReference type="SUPFAM" id="SSF51206">
    <property type="entry name" value="cAMP-binding domain-like"/>
    <property type="match status" value="1"/>
</dbReference>
<evidence type="ECO:0000256" key="1">
    <source>
        <dbReference type="ARBA" id="ARBA00004651"/>
    </source>
</evidence>
<dbReference type="Pfam" id="PF00027">
    <property type="entry name" value="cNMP_binding"/>
    <property type="match status" value="1"/>
</dbReference>
<dbReference type="SMART" id="SM00100">
    <property type="entry name" value="cNMP"/>
    <property type="match status" value="1"/>
</dbReference>
<dbReference type="InterPro" id="IPR027417">
    <property type="entry name" value="P-loop_NTPase"/>
</dbReference>
<dbReference type="PRINTS" id="PR00103">
    <property type="entry name" value="CAMPKINASE"/>
</dbReference>
<feature type="transmembrane region" description="Helical" evidence="11">
    <location>
        <begin position="245"/>
        <end position="266"/>
    </location>
</feature>
<dbReference type="Gene3D" id="1.20.1560.10">
    <property type="entry name" value="ABC transporter type 1, transmembrane domain"/>
    <property type="match status" value="1"/>
</dbReference>
<sequence length="715" mass="79407">MDFVRMIIRRFAEHKLLFGVFLFSAFLEVLYASAAPLSLKYLVDEAFTPKDIHAFVLILVILLGGGLLSIGASIGGDYSLGKLGGKVTLQMRMELFSHLLRQSQSFYGRYRTGDLVSRFIGDMSSIERVIRGSFPLFLRESSSVILGLILLFSLEWKLTLAMLAGSVLMFIGPRLIQGRAEEANAAYKEAQERFSNMIDETVKGQRTIKSLHLQGRIGETAGRHIQELFASGIRLHRVNSLMERLPVTALLVLNGIMIGFGGYMIFHDKMTVGGFMAFFTLFMSVGQAATNLSFLIPSLIESSVSFRRVGEVLEQQPEVQEAAQPQRLHAPIPSVQMDKVTFGYTAETVQLREVSLQIQAGSYVAFVGPSGSGKSTALQLLARYYDPQQGTVRIDGQDLRGVSEVSLRKVATLVTQDTFLFEATLRENLMLGNTGLSEDEMLQAAREARIHEVVSGWPDGYDTWVRSEGGPLSGGERQRIALARALLRRPGLLLLDEVTSALDAATEADINRLLTNIRGRTTVVSVTHRLASVMHADLIYVFNEGSIAESGTHNQLLAKEGLYNSLWQKQHGFHLSSDGLHASVDISRLSQLPFFEGIERPLLEEISGLFSTEVCSEGESLVREGETGNKFYIIVRGKFEVLKHCPGQEAVRVAVLQDGDHFGEMGLLRNIPRTATVRALSNSTLLSLEREAFERMLSRYQQMLQSLEDMLRQRM</sequence>
<keyword evidence="9 11" id="KW-0472">Membrane</keyword>
<dbReference type="SMART" id="SM00382">
    <property type="entry name" value="AAA"/>
    <property type="match status" value="1"/>
</dbReference>
<evidence type="ECO:0000259" key="14">
    <source>
        <dbReference type="PROSITE" id="PS50929"/>
    </source>
</evidence>
<dbReference type="InterPro" id="IPR000595">
    <property type="entry name" value="cNMP-bd_dom"/>
</dbReference>
<proteinExistence type="predicted"/>
<dbReference type="EMBL" id="BMKR01000032">
    <property type="protein sequence ID" value="GGG01778.1"/>
    <property type="molecule type" value="Genomic_DNA"/>
</dbReference>
<dbReference type="RefSeq" id="WP_189030281.1">
    <property type="nucleotide sequence ID" value="NZ_BMKR01000032.1"/>
</dbReference>
<keyword evidence="8 11" id="KW-1133">Transmembrane helix</keyword>
<dbReference type="PROSITE" id="PS00889">
    <property type="entry name" value="CNMP_BINDING_2"/>
    <property type="match status" value="1"/>
</dbReference>
<evidence type="ECO:0000256" key="3">
    <source>
        <dbReference type="ARBA" id="ARBA00022475"/>
    </source>
</evidence>
<evidence type="ECO:0000259" key="13">
    <source>
        <dbReference type="PROSITE" id="PS50893"/>
    </source>
</evidence>
<feature type="transmembrane region" description="Helical" evidence="11">
    <location>
        <begin position="272"/>
        <end position="300"/>
    </location>
</feature>
<dbReference type="InterPro" id="IPR018490">
    <property type="entry name" value="cNMP-bd_dom_sf"/>
</dbReference>
<dbReference type="Gene3D" id="2.60.120.10">
    <property type="entry name" value="Jelly Rolls"/>
    <property type="match status" value="1"/>
</dbReference>
<dbReference type="PROSITE" id="PS50042">
    <property type="entry name" value="CNMP_BINDING_3"/>
    <property type="match status" value="1"/>
</dbReference>
<dbReference type="GO" id="GO:0016887">
    <property type="term" value="F:ATP hydrolysis activity"/>
    <property type="evidence" value="ECO:0007669"/>
    <property type="project" value="InterPro"/>
</dbReference>
<dbReference type="CDD" id="cd07346">
    <property type="entry name" value="ABC_6TM_exporters"/>
    <property type="match status" value="1"/>
</dbReference>
<evidence type="ECO:0000256" key="8">
    <source>
        <dbReference type="ARBA" id="ARBA00022989"/>
    </source>
</evidence>
<dbReference type="SUPFAM" id="SSF52540">
    <property type="entry name" value="P-loop containing nucleoside triphosphate hydrolases"/>
    <property type="match status" value="1"/>
</dbReference>
<dbReference type="InterPro" id="IPR017871">
    <property type="entry name" value="ABC_transporter-like_CS"/>
</dbReference>
<dbReference type="InterPro" id="IPR011527">
    <property type="entry name" value="ABC1_TM_dom"/>
</dbReference>
<evidence type="ECO:0000313" key="15">
    <source>
        <dbReference type="EMBL" id="GGG01778.1"/>
    </source>
</evidence>
<keyword evidence="10" id="KW-0010">Activator</keyword>